<dbReference type="PROSITE" id="PS50932">
    <property type="entry name" value="HTH_LACI_2"/>
    <property type="match status" value="1"/>
</dbReference>
<evidence type="ECO:0000313" key="5">
    <source>
        <dbReference type="EMBL" id="MEX5729599.1"/>
    </source>
</evidence>
<feature type="domain" description="HTH lacI-type" evidence="4">
    <location>
        <begin position="61"/>
        <end position="115"/>
    </location>
</feature>
<gene>
    <name evidence="5" type="ORF">Ga0609869_002952</name>
</gene>
<keyword evidence="3" id="KW-0804">Transcription</keyword>
<dbReference type="CDD" id="cd06267">
    <property type="entry name" value="PBP1_LacI_sugar_binding-like"/>
    <property type="match status" value="1"/>
</dbReference>
<evidence type="ECO:0000313" key="6">
    <source>
        <dbReference type="Proteomes" id="UP001560019"/>
    </source>
</evidence>
<comment type="caution">
    <text evidence="5">The sequence shown here is derived from an EMBL/GenBank/DDBJ whole genome shotgun (WGS) entry which is preliminary data.</text>
</comment>
<evidence type="ECO:0000259" key="4">
    <source>
        <dbReference type="PROSITE" id="PS50932"/>
    </source>
</evidence>
<name>A0ABV3XW97_9RHOB</name>
<dbReference type="InterPro" id="IPR028082">
    <property type="entry name" value="Peripla_BP_I"/>
</dbReference>
<dbReference type="InterPro" id="IPR010982">
    <property type="entry name" value="Lambda_DNA-bd_dom_sf"/>
</dbReference>
<dbReference type="Pfam" id="PF13377">
    <property type="entry name" value="Peripla_BP_3"/>
    <property type="match status" value="1"/>
</dbReference>
<dbReference type="CDD" id="cd01392">
    <property type="entry name" value="HTH_LacI"/>
    <property type="match status" value="1"/>
</dbReference>
<accession>A0ABV3XW97</accession>
<reference evidence="5 6" key="1">
    <citation type="submission" date="2024-06" db="EMBL/GenBank/DDBJ databases">
        <title>Genome of Rhodovulum iodosum, a marine photoferrotroph.</title>
        <authorList>
            <person name="Bianchini G."/>
            <person name="Nikeleit V."/>
            <person name="Kappler A."/>
            <person name="Bryce C."/>
            <person name="Sanchez-Baracaldo P."/>
        </authorList>
    </citation>
    <scope>NUCLEOTIDE SEQUENCE [LARGE SCALE GENOMIC DNA]</scope>
    <source>
        <strain evidence="5 6">UT/N1</strain>
    </source>
</reference>
<protein>
    <submittedName>
        <fullName evidence="5">DNA-binding LacI/PurR family transcriptional regulator</fullName>
    </submittedName>
</protein>
<dbReference type="SUPFAM" id="SSF47413">
    <property type="entry name" value="lambda repressor-like DNA-binding domains"/>
    <property type="match status" value="1"/>
</dbReference>
<keyword evidence="6" id="KW-1185">Reference proteome</keyword>
<dbReference type="GO" id="GO:0003677">
    <property type="term" value="F:DNA binding"/>
    <property type="evidence" value="ECO:0007669"/>
    <property type="project" value="UniProtKB-KW"/>
</dbReference>
<keyword evidence="1" id="KW-0805">Transcription regulation</keyword>
<dbReference type="InterPro" id="IPR000843">
    <property type="entry name" value="HTH_LacI"/>
</dbReference>
<dbReference type="Gene3D" id="1.10.260.40">
    <property type="entry name" value="lambda repressor-like DNA-binding domains"/>
    <property type="match status" value="1"/>
</dbReference>
<dbReference type="PANTHER" id="PTHR30146">
    <property type="entry name" value="LACI-RELATED TRANSCRIPTIONAL REPRESSOR"/>
    <property type="match status" value="1"/>
</dbReference>
<evidence type="ECO:0000256" key="2">
    <source>
        <dbReference type="ARBA" id="ARBA00023125"/>
    </source>
</evidence>
<keyword evidence="2 5" id="KW-0238">DNA-binding</keyword>
<dbReference type="PANTHER" id="PTHR30146:SF109">
    <property type="entry name" value="HTH-TYPE TRANSCRIPTIONAL REGULATOR GALS"/>
    <property type="match status" value="1"/>
</dbReference>
<dbReference type="SMART" id="SM00354">
    <property type="entry name" value="HTH_LACI"/>
    <property type="match status" value="1"/>
</dbReference>
<organism evidence="5 6">
    <name type="scientific">Rhodovulum iodosum</name>
    <dbReference type="NCBI Taxonomy" id="68291"/>
    <lineage>
        <taxon>Bacteria</taxon>
        <taxon>Pseudomonadati</taxon>
        <taxon>Pseudomonadota</taxon>
        <taxon>Alphaproteobacteria</taxon>
        <taxon>Rhodobacterales</taxon>
        <taxon>Paracoccaceae</taxon>
        <taxon>Rhodovulum</taxon>
    </lineage>
</organism>
<dbReference type="EMBL" id="JBEHHI010000003">
    <property type="protein sequence ID" value="MEX5729599.1"/>
    <property type="molecule type" value="Genomic_DNA"/>
</dbReference>
<evidence type="ECO:0000256" key="3">
    <source>
        <dbReference type="ARBA" id="ARBA00023163"/>
    </source>
</evidence>
<dbReference type="InterPro" id="IPR046335">
    <property type="entry name" value="LacI/GalR-like_sensor"/>
</dbReference>
<evidence type="ECO:0000256" key="1">
    <source>
        <dbReference type="ARBA" id="ARBA00023015"/>
    </source>
</evidence>
<dbReference type="Proteomes" id="UP001560019">
    <property type="component" value="Unassembled WGS sequence"/>
</dbReference>
<dbReference type="SUPFAM" id="SSF53822">
    <property type="entry name" value="Periplasmic binding protein-like I"/>
    <property type="match status" value="1"/>
</dbReference>
<dbReference type="Gene3D" id="3.40.50.2300">
    <property type="match status" value="2"/>
</dbReference>
<dbReference type="Pfam" id="PF00356">
    <property type="entry name" value="LacI"/>
    <property type="match status" value="1"/>
</dbReference>
<sequence>MPFDIPCIVSCSPSDEALPVNVHNALETFRALRKSKPRRIRAGITTGPKQRSEAMGTKKIRNMEEFAAVSGLSRPTVSKYFHDPGSVRSSTRTRIEAALEKYDYRPNIFAINQNRKLTKNVGIVVPYLADPFFAEIARNIEQRCINAGYRPTLYSAHGNQALENDILDSLRSLKPAGVLLAPLGRASDASAVEKFCADIPTVLFDSSLEALGLAYIGSDNPQFSMLIVDYLCRTGEPPCFFEMATPSNPNANKRRAGYIHAMQRLGQEPKIVKAAGEGWNFEEIGLRGGAKALAEGQFATNTVLCSNDRLAIGFLTACCEAGLRVGHEPGCRIRVAGQDDHPFARYTCPPLTTVAQDYEAISRHAAETLFRMIDGAPMPKDSKLFEGRLVMRVSA</sequence>
<proteinExistence type="predicted"/>